<gene>
    <name evidence="3" type="ORF">LuPra_00892</name>
</gene>
<reference evidence="4" key="2">
    <citation type="submission" date="2016-04" db="EMBL/GenBank/DDBJ databases">
        <title>First Complete Genome Sequence of a Subdivision 6 Acidobacterium.</title>
        <authorList>
            <person name="Huang S."/>
            <person name="Vieira S."/>
            <person name="Bunk B."/>
            <person name="Riedel T."/>
            <person name="Sproeer C."/>
            <person name="Overmann J."/>
        </authorList>
    </citation>
    <scope>NUCLEOTIDE SEQUENCE [LARGE SCALE GENOMIC DNA]</scope>
    <source>
        <strain evidence="4">DSM 100886 HEG_-6_39</strain>
    </source>
</reference>
<dbReference type="InterPro" id="IPR041664">
    <property type="entry name" value="AAA_16"/>
</dbReference>
<dbReference type="EMBL" id="CP015136">
    <property type="protein sequence ID" value="AMY07712.1"/>
    <property type="molecule type" value="Genomic_DNA"/>
</dbReference>
<dbReference type="PATRIC" id="fig|1813736.3.peg.935"/>
<evidence type="ECO:0000259" key="1">
    <source>
        <dbReference type="Pfam" id="PF13191"/>
    </source>
</evidence>
<proteinExistence type="predicted"/>
<keyword evidence="4" id="KW-1185">Reference proteome</keyword>
<dbReference type="STRING" id="1855912.LuPra_00892"/>
<organism evidence="3 4">
    <name type="scientific">Luteitalea pratensis</name>
    <dbReference type="NCBI Taxonomy" id="1855912"/>
    <lineage>
        <taxon>Bacteria</taxon>
        <taxon>Pseudomonadati</taxon>
        <taxon>Acidobacteriota</taxon>
        <taxon>Vicinamibacteria</taxon>
        <taxon>Vicinamibacterales</taxon>
        <taxon>Vicinamibacteraceae</taxon>
        <taxon>Luteitalea</taxon>
    </lineage>
</organism>
<feature type="domain" description="Orc1-like AAA ATPase" evidence="1">
    <location>
        <begin position="181"/>
        <end position="323"/>
    </location>
</feature>
<dbReference type="Pfam" id="PF13271">
    <property type="entry name" value="DUF4062"/>
    <property type="match status" value="1"/>
</dbReference>
<dbReference type="Proteomes" id="UP000076079">
    <property type="component" value="Chromosome"/>
</dbReference>
<name>A0A143PGJ7_LUTPR</name>
<evidence type="ECO:0000259" key="2">
    <source>
        <dbReference type="Pfam" id="PF13271"/>
    </source>
</evidence>
<dbReference type="OrthoDB" id="443465at2"/>
<sequence length="2476" mass="268395">MEPLKVFVSSTWIDLIVERDAIERAARRLESIRFVGMEYFGARTATTRQASLDEVDRSHIYVGVIGHRWGSGITAEEYRRAIARGLPCLIYLKANPPAHDPQPRHEAERRAAWLRELQAAHTVVQFETAAELATRIVADLHNLIFDRLVAHGARQLHGDFDGRIQRFLEEYLGRPDAPVPFGGRNAELAQLDRWLADPRAAPYALVAGPAGRGKSALLVHWARQLTRHADLALVYFPISIRFRTNLANVAFTSIAARLATVHGEPLLAGPETPAEVWRELTAAYLRRPPPAGRRLLVILDGADESADWELGPDLFPAVPTERLRIVVSARYLAGDVDARGWIARLGWSGLRLAHPFDLPPLSARGLTDVLQKSSVPLEVLSQRADVVAELFRLTEGDPLLVNLYVSDLWARGEEVARLRPEDLGALEPGLEGYFHRWWDDQRALWGDDSPFKEPAVDGVFNALACALGPLLTAELLELLPGPRSMAVWTLDDVMSDLKRFVVGDGDTQGYALSHPRLAEYFYDRLANAGQQHDQELRYVRWCRAWLTRVADGSRPVSEVPAYLLYFTRPHFDRAACTVDDYLGMASNAWVRAWDRIDKGSYGGFLGDLRRACEIAARDDDAASGRGEPVRYLATELRGPLCTSSIASQAADMPAALLCALLECGVWTSEQAIAYATRIPDQEDRFHSVLALAAVTADADRPLALAAGLGELRALLRNEEGITILRGVLRTIANAKNLHTGPAMAGRFLEAVWRIAQHGLNGEQLDIVRAAVTEAAARCTVSPEQRAIVRAAAAAASPDTAPADVSGYADLRDAVATGSRSTAAERLSMLQRAIGDGTRSDTNGLREAALYAAAQVLGSAIVAGSDLGPDGFTLLCRAWQALPRTRADASRAELVPYLAAPQLELLTMAARRLPPPERLHELRAILHDASPSAKRLVAAAMHAEELLADPGDDRWRSDLEWASATSEHEARIWFEKQAARLRFLRDECLALCAALVRSRPEPALQSFVAERALAVIAEKSVGESASAAMAALVDLLQPEGSGDSFEEWRPAAIDGGSSTSQIRLMLIAAKVDRASLWSTARRLAERFAQSPRHRQPGWTHRIAIVGQLMALDLGAEATGATSADRPEAIARSALAATAPPSLSASLRVLVDGIDGVEPSILRDAVPLVLAAEDRWGEAGSPYVRLRSSELVDALTLLPCSKLWPPHADTAAAIPQLARVLWGHGDVDQSTREQLLDSASMPDISREGIFAAALRAPLQDLEIPLRVARLARPSDELMTMALAAVCDAKDIRPTLRVDCLVALLPVVREQTLVRWLEAASTLNAIEQGTFRLMAFGPDASAHFGPVLDAVARLGSAQQRERWLSELTAWYRTWRIDDAIALAGKLPDPGARLDRWFALIGQLPPDGRLGLLGHALRLSAEIDAPAMGRRLVQMAVDLMPTSQSVLGDATAAAIAIRDRNLRSDALAALARVLPTEQTTTAVAAARRIDDVAPRMRAVRALAEFCPSGAAHAVNHLLAAGRSLPTSSVQAAASIYVSPLLAPPDRWIVLARAFDSPIDGRTGFEWPELFESLAVAMVDAPARVMASALKWLGIRPPSADRTRALLRLSPALPRHLQLPAAVLIAADVDRDALASASLPWSPPELNAARELARLPAETRKWLDDIAAQQRRAREAFLDAGGLDASMAAQVERVLQSADNDVARHASVCRLALERDLSPAAVRLLAETAGQIGDAVLRRSAIRSLAVFAPAGSLVRAVAAVAAVEAAADRGRLQIRLAERQSGRSRDKTFELALASIAAEPDPLRRVAAAVACGVAAPSYLLDVLNIVGQAAEVDLRFQALRELIPRLPDTAAAAVVARVTGMLPTEYCVRVLCDVAADERAAIGAPVLNVADGLLSAASRGRLLAAWAPFLNDGLQSHAVGLLEGITTDFAWLEALSALVARWPALLTPVRAERAAEMLIEIAEDEVTFAWLRTAAAAWPASAIRSYVDAIRTLRHDSLRCEAIGWATSSRARLPLQELVALARAITDPSCRSIALGQAAVASVPVDELLLQEALRDARRTGHHALRVGATVSMVEYAASVPAPLVDTLVEESVQQPIHAMQAFRKLAHKLDANQAIALLRALPPNGNRAECAERVLLVESLAPQLLPRHLAALLDDLPGSTRPRQITELLTSIAPFIVDEESRSSALAVALGLGRGTWGAHALLAIADRLDPPREREVLAALLETPLETERWRRLTLVRSKLDAAVLEAWQRAADSIRADIRNGWPDAAQGISAKDDRTAPGLSRDPAIADRLIESLLDELKPAVRAAYSSDKRPPIRVTQAGSTVGELWRRLDRLDSEHDRFDEIVRQSQALNSSDCAALLARLADYLTPERHDLVVPVLVAGLRDRDRQELARLLERIDTPVRVGALLRRCHSHLGADMRPHLLPVFRTALHAHARSHRADALVIVEAWAPAVTLLGGDAAAVDVIGAITDVAEQWP</sequence>
<dbReference type="Gene3D" id="3.40.50.300">
    <property type="entry name" value="P-loop containing nucleotide triphosphate hydrolases"/>
    <property type="match status" value="1"/>
</dbReference>
<dbReference type="InterPro" id="IPR027417">
    <property type="entry name" value="P-loop_NTPase"/>
</dbReference>
<reference evidence="3 4" key="1">
    <citation type="journal article" date="2016" name="Genome Announc.">
        <title>First Complete Genome Sequence of a Subdivision 6 Acidobacterium Strain.</title>
        <authorList>
            <person name="Huang S."/>
            <person name="Vieira S."/>
            <person name="Bunk B."/>
            <person name="Riedel T."/>
            <person name="Sproer C."/>
            <person name="Overmann J."/>
        </authorList>
    </citation>
    <scope>NUCLEOTIDE SEQUENCE [LARGE SCALE GENOMIC DNA]</scope>
    <source>
        <strain evidence="4">DSM 100886 HEG_-6_39</strain>
    </source>
</reference>
<dbReference type="Pfam" id="PF13191">
    <property type="entry name" value="AAA_16"/>
    <property type="match status" value="1"/>
</dbReference>
<evidence type="ECO:0000313" key="3">
    <source>
        <dbReference type="EMBL" id="AMY07712.1"/>
    </source>
</evidence>
<dbReference type="SUPFAM" id="SSF52540">
    <property type="entry name" value="P-loop containing nucleoside triphosphate hydrolases"/>
    <property type="match status" value="1"/>
</dbReference>
<feature type="domain" description="DUF4062" evidence="2">
    <location>
        <begin position="5"/>
        <end position="81"/>
    </location>
</feature>
<dbReference type="RefSeq" id="WP_110169631.1">
    <property type="nucleotide sequence ID" value="NZ_CP015136.1"/>
</dbReference>
<dbReference type="KEGG" id="abac:LuPra_00892"/>
<accession>A0A143PGJ7</accession>
<dbReference type="InterPro" id="IPR025139">
    <property type="entry name" value="DUF4062"/>
</dbReference>
<protein>
    <submittedName>
        <fullName evidence="3">Uncharacterized protein</fullName>
    </submittedName>
</protein>
<evidence type="ECO:0000313" key="4">
    <source>
        <dbReference type="Proteomes" id="UP000076079"/>
    </source>
</evidence>